<gene>
    <name evidence="13" type="primary">thrB</name>
    <name evidence="16" type="ORF">AKG39_02525</name>
</gene>
<evidence type="ECO:0000256" key="8">
    <source>
        <dbReference type="ARBA" id="ARBA00022741"/>
    </source>
</evidence>
<keyword evidence="9 13" id="KW-0418">Kinase</keyword>
<reference evidence="17" key="1">
    <citation type="submission" date="2015-07" db="EMBL/GenBank/DDBJ databases">
        <title>Draft genome sequence of Acetobacterium bakii DSM 8293, a potential psychrophilic chemical producer through syngas fermentation.</title>
        <authorList>
            <person name="Song Y."/>
            <person name="Hwang S."/>
            <person name="Cho B.-K."/>
        </authorList>
    </citation>
    <scope>NUCLEOTIDE SEQUENCE [LARGE SCALE GENOMIC DNA]</scope>
    <source>
        <strain evidence="17">DSM 8239</strain>
    </source>
</reference>
<keyword evidence="8 13" id="KW-0547">Nucleotide-binding</keyword>
<evidence type="ECO:0000256" key="2">
    <source>
        <dbReference type="ARBA" id="ARBA00007370"/>
    </source>
</evidence>
<evidence type="ECO:0000256" key="11">
    <source>
        <dbReference type="ARBA" id="ARBA00049375"/>
    </source>
</evidence>
<dbReference type="InterPro" id="IPR036554">
    <property type="entry name" value="GHMP_kinase_C_sf"/>
</dbReference>
<comment type="caution">
    <text evidence="16">The sequence shown here is derived from an EMBL/GenBank/DDBJ whole genome shotgun (WGS) entry which is preliminary data.</text>
</comment>
<dbReference type="Gene3D" id="3.30.230.10">
    <property type="match status" value="1"/>
</dbReference>
<evidence type="ECO:0000256" key="9">
    <source>
        <dbReference type="ARBA" id="ARBA00022777"/>
    </source>
</evidence>
<sequence>MLRVQVPGTSANIGPGFDAFGLALNIYNTFSFEEKSDGKLTIRGVEHKYQSETNLVYRSMQMVFKAIHYHPKGLYIHSAVNIPISRGLGSSATCIVGGLVGANALSGYQLTTEALFDMAVIMEGHPDNVAPALFGGLVVSMKDHDKNIYIKNPVHPCYEFYALVPDFNLSTADARQVLPKKVSFSDAVHNLPRATMTYLALTNGSEEVLKASMRDRLHQPYRKKLIAHYDSITRKARDLGCLNTCISGAGPTILAINSVNNPEFKHEMAHYLTQKMPGWQLLTLTPDNKGVQILGG</sequence>
<evidence type="ECO:0000259" key="15">
    <source>
        <dbReference type="Pfam" id="PF08544"/>
    </source>
</evidence>
<evidence type="ECO:0000256" key="13">
    <source>
        <dbReference type="HAMAP-Rule" id="MF_00384"/>
    </source>
</evidence>
<evidence type="ECO:0000256" key="12">
    <source>
        <dbReference type="ARBA" id="ARBA00049954"/>
    </source>
</evidence>
<comment type="pathway">
    <text evidence="1 13">Amino-acid biosynthesis; L-threonine biosynthesis; L-threonine from L-aspartate: step 4/5.</text>
</comment>
<dbReference type="GO" id="GO:0009088">
    <property type="term" value="P:threonine biosynthetic process"/>
    <property type="evidence" value="ECO:0007669"/>
    <property type="project" value="UniProtKB-UniRule"/>
</dbReference>
<dbReference type="PANTHER" id="PTHR20861">
    <property type="entry name" value="HOMOSERINE/4-DIPHOSPHOCYTIDYL-2-C-METHYL-D-ERYTHRITOL KINASE"/>
    <property type="match status" value="1"/>
</dbReference>
<evidence type="ECO:0000256" key="6">
    <source>
        <dbReference type="ARBA" id="ARBA00022679"/>
    </source>
</evidence>
<keyword evidence="7 13" id="KW-0791">Threonine biosynthesis</keyword>
<dbReference type="InterPro" id="IPR020568">
    <property type="entry name" value="Ribosomal_Su5_D2-typ_SF"/>
</dbReference>
<dbReference type="SUPFAM" id="SSF54211">
    <property type="entry name" value="Ribosomal protein S5 domain 2-like"/>
    <property type="match status" value="1"/>
</dbReference>
<keyword evidence="10 13" id="KW-0067">ATP-binding</keyword>
<comment type="function">
    <text evidence="12 13">Catalyzes the ATP-dependent phosphorylation of L-homoserine to L-homoserine phosphate.</text>
</comment>
<organism evidence="16 17">
    <name type="scientific">Acetobacterium bakii</name>
    <dbReference type="NCBI Taxonomy" id="52689"/>
    <lineage>
        <taxon>Bacteria</taxon>
        <taxon>Bacillati</taxon>
        <taxon>Bacillota</taxon>
        <taxon>Clostridia</taxon>
        <taxon>Eubacteriales</taxon>
        <taxon>Eubacteriaceae</taxon>
        <taxon>Acetobacterium</taxon>
    </lineage>
</organism>
<evidence type="ECO:0000259" key="14">
    <source>
        <dbReference type="Pfam" id="PF00288"/>
    </source>
</evidence>
<dbReference type="GO" id="GO:0005737">
    <property type="term" value="C:cytoplasm"/>
    <property type="evidence" value="ECO:0007669"/>
    <property type="project" value="UniProtKB-SubCell"/>
</dbReference>
<dbReference type="PRINTS" id="PR00958">
    <property type="entry name" value="HOMSERKINASE"/>
</dbReference>
<evidence type="ECO:0000256" key="7">
    <source>
        <dbReference type="ARBA" id="ARBA00022697"/>
    </source>
</evidence>
<evidence type="ECO:0000256" key="5">
    <source>
        <dbReference type="ARBA" id="ARBA00022605"/>
    </source>
</evidence>
<dbReference type="STRING" id="52689.AKG39_02525"/>
<dbReference type="HAMAP" id="MF_00384">
    <property type="entry name" value="Homoser_kinase"/>
    <property type="match status" value="1"/>
</dbReference>
<dbReference type="Pfam" id="PF08544">
    <property type="entry name" value="GHMP_kinases_C"/>
    <property type="match status" value="1"/>
</dbReference>
<evidence type="ECO:0000313" key="16">
    <source>
        <dbReference type="EMBL" id="KNZ43050.1"/>
    </source>
</evidence>
<dbReference type="EMBL" id="LGYO01000007">
    <property type="protein sequence ID" value="KNZ43050.1"/>
    <property type="molecule type" value="Genomic_DNA"/>
</dbReference>
<evidence type="ECO:0000256" key="10">
    <source>
        <dbReference type="ARBA" id="ARBA00022840"/>
    </source>
</evidence>
<dbReference type="PATRIC" id="fig|52689.4.peg.3425"/>
<dbReference type="SUPFAM" id="SSF55060">
    <property type="entry name" value="GHMP Kinase, C-terminal domain"/>
    <property type="match status" value="1"/>
</dbReference>
<keyword evidence="6 13" id="KW-0808">Transferase</keyword>
<dbReference type="InterPro" id="IPR000870">
    <property type="entry name" value="Homoserine_kinase"/>
</dbReference>
<dbReference type="PIRSF" id="PIRSF000676">
    <property type="entry name" value="Homoser_kin"/>
    <property type="match status" value="1"/>
</dbReference>
<dbReference type="UniPathway" id="UPA00050">
    <property type="reaction ID" value="UER00064"/>
</dbReference>
<protein>
    <recommendedName>
        <fullName evidence="4 13">Homoserine kinase</fullName>
        <shortName evidence="13">HK</shortName>
        <shortName evidence="13">HSK</shortName>
        <ecNumber evidence="3 13">2.7.1.39</ecNumber>
    </recommendedName>
</protein>
<dbReference type="InterPro" id="IPR014721">
    <property type="entry name" value="Ribsml_uS5_D2-typ_fold_subgr"/>
</dbReference>
<dbReference type="InterPro" id="IPR006204">
    <property type="entry name" value="GHMP_kinase_N_dom"/>
</dbReference>
<feature type="binding site" evidence="13">
    <location>
        <begin position="83"/>
        <end position="93"/>
    </location>
    <ligand>
        <name>ATP</name>
        <dbReference type="ChEBI" id="CHEBI:30616"/>
    </ligand>
</feature>
<keyword evidence="5 13" id="KW-0028">Amino-acid biosynthesis</keyword>
<evidence type="ECO:0000256" key="3">
    <source>
        <dbReference type="ARBA" id="ARBA00012078"/>
    </source>
</evidence>
<evidence type="ECO:0000256" key="1">
    <source>
        <dbReference type="ARBA" id="ARBA00005015"/>
    </source>
</evidence>
<comment type="catalytic activity">
    <reaction evidence="11 13">
        <text>L-homoserine + ATP = O-phospho-L-homoserine + ADP + H(+)</text>
        <dbReference type="Rhea" id="RHEA:13985"/>
        <dbReference type="ChEBI" id="CHEBI:15378"/>
        <dbReference type="ChEBI" id="CHEBI:30616"/>
        <dbReference type="ChEBI" id="CHEBI:57476"/>
        <dbReference type="ChEBI" id="CHEBI:57590"/>
        <dbReference type="ChEBI" id="CHEBI:456216"/>
        <dbReference type="EC" id="2.7.1.39"/>
    </reaction>
</comment>
<feature type="domain" description="GHMP kinase C-terminal" evidence="15">
    <location>
        <begin position="207"/>
        <end position="256"/>
    </location>
</feature>
<accession>A0A0L6U5I1</accession>
<dbReference type="PROSITE" id="PS00627">
    <property type="entry name" value="GHMP_KINASES_ATP"/>
    <property type="match status" value="1"/>
</dbReference>
<dbReference type="GO" id="GO:0005524">
    <property type="term" value="F:ATP binding"/>
    <property type="evidence" value="ECO:0007669"/>
    <property type="project" value="UniProtKB-UniRule"/>
</dbReference>
<evidence type="ECO:0000313" key="17">
    <source>
        <dbReference type="Proteomes" id="UP000036873"/>
    </source>
</evidence>
<dbReference type="OrthoDB" id="9769912at2"/>
<proteinExistence type="inferred from homology"/>
<dbReference type="GO" id="GO:0004413">
    <property type="term" value="F:homoserine kinase activity"/>
    <property type="evidence" value="ECO:0007669"/>
    <property type="project" value="UniProtKB-UniRule"/>
</dbReference>
<dbReference type="InterPro" id="IPR006203">
    <property type="entry name" value="GHMP_knse_ATP-bd_CS"/>
</dbReference>
<dbReference type="Pfam" id="PF00288">
    <property type="entry name" value="GHMP_kinases_N"/>
    <property type="match status" value="1"/>
</dbReference>
<name>A0A0L6U5I1_9FIRM</name>
<dbReference type="PANTHER" id="PTHR20861:SF1">
    <property type="entry name" value="HOMOSERINE KINASE"/>
    <property type="match status" value="1"/>
</dbReference>
<dbReference type="RefSeq" id="WP_050738785.1">
    <property type="nucleotide sequence ID" value="NZ_LGYO01000007.1"/>
</dbReference>
<evidence type="ECO:0000256" key="4">
    <source>
        <dbReference type="ARBA" id="ARBA00017858"/>
    </source>
</evidence>
<dbReference type="AlphaFoldDB" id="A0A0L6U5I1"/>
<dbReference type="Gene3D" id="3.30.70.890">
    <property type="entry name" value="GHMP kinase, C-terminal domain"/>
    <property type="match status" value="1"/>
</dbReference>
<comment type="similarity">
    <text evidence="2 13">Belongs to the GHMP kinase family. Homoserine kinase subfamily.</text>
</comment>
<dbReference type="EC" id="2.7.1.39" evidence="3 13"/>
<feature type="domain" description="GHMP kinase N-terminal" evidence="14">
    <location>
        <begin position="54"/>
        <end position="136"/>
    </location>
</feature>
<comment type="subcellular location">
    <subcellularLocation>
        <location evidence="13">Cytoplasm</location>
    </subcellularLocation>
</comment>
<dbReference type="NCBIfam" id="TIGR00191">
    <property type="entry name" value="thrB"/>
    <property type="match status" value="1"/>
</dbReference>
<dbReference type="Proteomes" id="UP000036873">
    <property type="component" value="Unassembled WGS sequence"/>
</dbReference>
<keyword evidence="13" id="KW-0963">Cytoplasm</keyword>
<dbReference type="InterPro" id="IPR013750">
    <property type="entry name" value="GHMP_kinase_C_dom"/>
</dbReference>
<keyword evidence="17" id="KW-1185">Reference proteome</keyword>